<dbReference type="PRINTS" id="PR00070">
    <property type="entry name" value="DHFR"/>
</dbReference>
<dbReference type="SUPFAM" id="SSF53597">
    <property type="entry name" value="Dihydrofolate reductase-like"/>
    <property type="match status" value="1"/>
</dbReference>
<dbReference type="GO" id="GO:0050661">
    <property type="term" value="F:NADP binding"/>
    <property type="evidence" value="ECO:0007669"/>
    <property type="project" value="InterPro"/>
</dbReference>
<dbReference type="GO" id="GO:0004146">
    <property type="term" value="F:dihydrofolate reductase activity"/>
    <property type="evidence" value="ECO:0007669"/>
    <property type="project" value="UniProtKB-EC"/>
</dbReference>
<dbReference type="InterPro" id="IPR012259">
    <property type="entry name" value="DHFR"/>
</dbReference>
<sequence>MTSTHSTEKNSADSTHIDVVHIVACDRNHCIGKDNQLAWHLPADLQHFKTLTTGGVIVMGRKTFDSLGRLLPKRSHHVITRDTTWQADGVKVAHSLADAIAHAKVDAAARGLSEIFIIGGGEIYAQSLALADRLEITRVDLSVDGDAFYPADLSDFVLTWQSDTQSDEKSGVQFYFTTYTRQNDKSAQNSQGATKTAQGMNA</sequence>
<reference evidence="10 12" key="2">
    <citation type="submission" date="2018-06" db="EMBL/GenBank/DDBJ databases">
        <authorList>
            <consortium name="Pathogen Informatics"/>
            <person name="Doyle S."/>
        </authorList>
    </citation>
    <scope>NUCLEOTIDE SEQUENCE [LARGE SCALE GENOMIC DNA]</scope>
    <source>
        <strain evidence="10 12">NCTC10293</strain>
    </source>
</reference>
<keyword evidence="6 10" id="KW-0560">Oxidoreductase</keyword>
<dbReference type="GO" id="GO:0046655">
    <property type="term" value="P:folic acid metabolic process"/>
    <property type="evidence" value="ECO:0007669"/>
    <property type="project" value="TreeGrafter"/>
</dbReference>
<dbReference type="PROSITE" id="PS51330">
    <property type="entry name" value="DHFR_2"/>
    <property type="match status" value="1"/>
</dbReference>
<dbReference type="InterPro" id="IPR024072">
    <property type="entry name" value="DHFR-like_dom_sf"/>
</dbReference>
<dbReference type="STRING" id="34060.B0181_03140"/>
<comment type="function">
    <text evidence="7">Key enzyme in folate metabolism. Catalyzes an essential reaction for de novo glycine and purine synthesis, and for DNA precursor synthesis.</text>
</comment>
<feature type="domain" description="DHFR" evidence="8">
    <location>
        <begin position="18"/>
        <end position="181"/>
    </location>
</feature>
<name>A0A1T0A6F4_9GAMM</name>
<evidence type="ECO:0000256" key="2">
    <source>
        <dbReference type="ARBA" id="ARBA00009539"/>
    </source>
</evidence>
<comment type="similarity">
    <text evidence="2">Belongs to the dihydrofolate reductase family.</text>
</comment>
<dbReference type="Gene3D" id="3.40.430.10">
    <property type="entry name" value="Dihydrofolate Reductase, subunit A"/>
    <property type="match status" value="1"/>
</dbReference>
<organism evidence="9 11">
    <name type="scientific">Moraxella caviae</name>
    <dbReference type="NCBI Taxonomy" id="34060"/>
    <lineage>
        <taxon>Bacteria</taxon>
        <taxon>Pseudomonadati</taxon>
        <taxon>Pseudomonadota</taxon>
        <taxon>Gammaproteobacteria</taxon>
        <taxon>Moraxellales</taxon>
        <taxon>Moraxellaceae</taxon>
        <taxon>Moraxella</taxon>
    </lineage>
</organism>
<evidence type="ECO:0000313" key="9">
    <source>
        <dbReference type="EMBL" id="OOR91316.1"/>
    </source>
</evidence>
<dbReference type="Pfam" id="PF00186">
    <property type="entry name" value="DHFR_1"/>
    <property type="match status" value="1"/>
</dbReference>
<comment type="pathway">
    <text evidence="1">Cofactor biosynthesis; tetrahydrofolate biosynthesis; 5,6,7,8-tetrahydrofolate from 7,8-dihydrofolate: step 1/1.</text>
</comment>
<evidence type="ECO:0000313" key="12">
    <source>
        <dbReference type="Proteomes" id="UP000255279"/>
    </source>
</evidence>
<evidence type="ECO:0000313" key="11">
    <source>
        <dbReference type="Proteomes" id="UP000190435"/>
    </source>
</evidence>
<dbReference type="UniPathway" id="UPA00077">
    <property type="reaction ID" value="UER00158"/>
</dbReference>
<dbReference type="GO" id="GO:0006730">
    <property type="term" value="P:one-carbon metabolic process"/>
    <property type="evidence" value="ECO:0007669"/>
    <property type="project" value="UniProtKB-KW"/>
</dbReference>
<evidence type="ECO:0000256" key="1">
    <source>
        <dbReference type="ARBA" id="ARBA00004903"/>
    </source>
</evidence>
<dbReference type="InterPro" id="IPR001796">
    <property type="entry name" value="DHFR_dom"/>
</dbReference>
<dbReference type="EMBL" id="MUXU01000022">
    <property type="protein sequence ID" value="OOR91316.1"/>
    <property type="molecule type" value="Genomic_DNA"/>
</dbReference>
<dbReference type="AlphaFoldDB" id="A0A1T0A6F4"/>
<proteinExistence type="inferred from homology"/>
<gene>
    <name evidence="10" type="primary">dhfrIII</name>
    <name evidence="9" type="ORF">B0181_03140</name>
    <name evidence="10" type="ORF">NCTC10293_01500</name>
</gene>
<dbReference type="PANTHER" id="PTHR48069:SF3">
    <property type="entry name" value="DIHYDROFOLATE REDUCTASE"/>
    <property type="match status" value="1"/>
</dbReference>
<dbReference type="Proteomes" id="UP000190435">
    <property type="component" value="Unassembled WGS sequence"/>
</dbReference>
<keyword evidence="5" id="KW-0521">NADP</keyword>
<reference evidence="9 11" key="1">
    <citation type="submission" date="2017-02" db="EMBL/GenBank/DDBJ databases">
        <title>Draft genome sequence of Moraxella caviae CCUG 355 type strain.</title>
        <authorList>
            <person name="Engstrom-Jakobsson H."/>
            <person name="Salva-Serra F."/>
            <person name="Thorell K."/>
            <person name="Gonzales-Siles L."/>
            <person name="Karlsson R."/>
            <person name="Boulund F."/>
            <person name="Engstrand L."/>
            <person name="Moore E."/>
        </authorList>
    </citation>
    <scope>NUCLEOTIDE SEQUENCE [LARGE SCALE GENOMIC DNA]</scope>
    <source>
        <strain evidence="9 11">CCUG 355</strain>
    </source>
</reference>
<dbReference type="GO" id="GO:0046452">
    <property type="term" value="P:dihydrofolate metabolic process"/>
    <property type="evidence" value="ECO:0007669"/>
    <property type="project" value="TreeGrafter"/>
</dbReference>
<evidence type="ECO:0000256" key="6">
    <source>
        <dbReference type="ARBA" id="ARBA00023002"/>
    </source>
</evidence>
<dbReference type="PANTHER" id="PTHR48069">
    <property type="entry name" value="DIHYDROFOLATE REDUCTASE"/>
    <property type="match status" value="1"/>
</dbReference>
<evidence type="ECO:0000256" key="5">
    <source>
        <dbReference type="ARBA" id="ARBA00022857"/>
    </source>
</evidence>
<dbReference type="GO" id="GO:0005829">
    <property type="term" value="C:cytosol"/>
    <property type="evidence" value="ECO:0007669"/>
    <property type="project" value="TreeGrafter"/>
</dbReference>
<keyword evidence="4" id="KW-0554">One-carbon metabolism</keyword>
<dbReference type="EC" id="1.5.1.3" evidence="3"/>
<accession>A0A1T0A6F4</accession>
<dbReference type="GO" id="GO:0046654">
    <property type="term" value="P:tetrahydrofolate biosynthetic process"/>
    <property type="evidence" value="ECO:0007669"/>
    <property type="project" value="UniProtKB-UniPathway"/>
</dbReference>
<keyword evidence="11" id="KW-1185">Reference proteome</keyword>
<evidence type="ECO:0000256" key="3">
    <source>
        <dbReference type="ARBA" id="ARBA00012856"/>
    </source>
</evidence>
<dbReference type="Proteomes" id="UP000255279">
    <property type="component" value="Unassembled WGS sequence"/>
</dbReference>
<evidence type="ECO:0000259" key="8">
    <source>
        <dbReference type="PROSITE" id="PS51330"/>
    </source>
</evidence>
<evidence type="ECO:0000256" key="4">
    <source>
        <dbReference type="ARBA" id="ARBA00022563"/>
    </source>
</evidence>
<protein>
    <recommendedName>
        <fullName evidence="3">dihydrofolate reductase</fullName>
        <ecNumber evidence="3">1.5.1.3</ecNumber>
    </recommendedName>
</protein>
<dbReference type="OrthoDB" id="9804315at2"/>
<evidence type="ECO:0000313" key="10">
    <source>
        <dbReference type="EMBL" id="STZ13921.1"/>
    </source>
</evidence>
<dbReference type="CDD" id="cd00209">
    <property type="entry name" value="DHFR"/>
    <property type="match status" value="1"/>
</dbReference>
<evidence type="ECO:0000256" key="7">
    <source>
        <dbReference type="ARBA" id="ARBA00025067"/>
    </source>
</evidence>
<dbReference type="PIRSF" id="PIRSF000194">
    <property type="entry name" value="DHFR"/>
    <property type="match status" value="1"/>
</dbReference>
<dbReference type="EMBL" id="UGQE01000004">
    <property type="protein sequence ID" value="STZ13921.1"/>
    <property type="molecule type" value="Genomic_DNA"/>
</dbReference>